<name>A0A0B7NEP7_9FUNG</name>
<gene>
    <name evidence="1" type="primary">PARPA_11237.1 scaffold 43144</name>
</gene>
<dbReference type="STRING" id="35722.A0A0B7NEP7"/>
<dbReference type="OrthoDB" id="2289822at2759"/>
<dbReference type="EMBL" id="LN733422">
    <property type="protein sequence ID" value="CEP16956.1"/>
    <property type="molecule type" value="Genomic_DNA"/>
</dbReference>
<sequence>MIEGLIPTEKFIKALSAYKKRFLSVGKNAVTDLDLGKPVTPVAKLWSDGHILTSSIFKENSKATTRGGEYVMFESNVKKRLNHRIQSIPHWFVGKVLFYFDLYAVVEVMKAHRTASHSNNIPLVQPFRDSELKKFAVVDVADIVSVVGSLQKTDLVNRRIESSNWFYIISPSTAFDENMASYSGQLGDLL</sequence>
<dbReference type="AlphaFoldDB" id="A0A0B7NEP7"/>
<evidence type="ECO:0000313" key="2">
    <source>
        <dbReference type="Proteomes" id="UP000054107"/>
    </source>
</evidence>
<evidence type="ECO:0000313" key="1">
    <source>
        <dbReference type="EMBL" id="CEP16956.1"/>
    </source>
</evidence>
<organism evidence="1 2">
    <name type="scientific">Parasitella parasitica</name>
    <dbReference type="NCBI Taxonomy" id="35722"/>
    <lineage>
        <taxon>Eukaryota</taxon>
        <taxon>Fungi</taxon>
        <taxon>Fungi incertae sedis</taxon>
        <taxon>Mucoromycota</taxon>
        <taxon>Mucoromycotina</taxon>
        <taxon>Mucoromycetes</taxon>
        <taxon>Mucorales</taxon>
        <taxon>Mucorineae</taxon>
        <taxon>Mucoraceae</taxon>
        <taxon>Parasitella</taxon>
    </lineage>
</organism>
<dbReference type="Proteomes" id="UP000054107">
    <property type="component" value="Unassembled WGS sequence"/>
</dbReference>
<keyword evidence="2" id="KW-1185">Reference proteome</keyword>
<proteinExistence type="predicted"/>
<reference evidence="1 2" key="1">
    <citation type="submission" date="2014-09" db="EMBL/GenBank/DDBJ databases">
        <authorList>
            <person name="Ellenberger Sabrina"/>
        </authorList>
    </citation>
    <scope>NUCLEOTIDE SEQUENCE [LARGE SCALE GENOMIC DNA]</scope>
    <source>
        <strain evidence="1 2">CBS 412.66</strain>
    </source>
</reference>
<protein>
    <submittedName>
        <fullName evidence="1">Uncharacterized protein</fullName>
    </submittedName>
</protein>
<accession>A0A0B7NEP7</accession>